<dbReference type="eggNOG" id="COG2265">
    <property type="taxonomic scope" value="Bacteria"/>
</dbReference>
<dbReference type="EMBL" id="BBNR01000009">
    <property type="protein sequence ID" value="GAL67278.1"/>
    <property type="molecule type" value="Genomic_DNA"/>
</dbReference>
<dbReference type="NCBIfam" id="TIGR00479">
    <property type="entry name" value="rumA"/>
    <property type="match status" value="1"/>
</dbReference>
<dbReference type="SUPFAM" id="SSF53335">
    <property type="entry name" value="S-adenosyl-L-methionine-dependent methyltransferases"/>
    <property type="match status" value="1"/>
</dbReference>
<dbReference type="PROSITE" id="PS50926">
    <property type="entry name" value="TRAM"/>
    <property type="match status" value="1"/>
</dbReference>
<dbReference type="Gene3D" id="2.40.50.140">
    <property type="entry name" value="Nucleic acid-binding proteins"/>
    <property type="match status" value="1"/>
</dbReference>
<keyword evidence="2 4" id="KW-0808">Transferase</keyword>
<dbReference type="SUPFAM" id="SSF50249">
    <property type="entry name" value="Nucleic acid-binding proteins"/>
    <property type="match status" value="1"/>
</dbReference>
<dbReference type="FunFam" id="3.40.50.150:FF:000009">
    <property type="entry name" value="23S rRNA (Uracil(1939)-C(5))-methyltransferase RlmD"/>
    <property type="match status" value="1"/>
</dbReference>
<evidence type="ECO:0000256" key="4">
    <source>
        <dbReference type="PROSITE-ProRule" id="PRU01024"/>
    </source>
</evidence>
<dbReference type="InterPro" id="IPR012340">
    <property type="entry name" value="NA-bd_OB-fold"/>
</dbReference>
<dbReference type="InterPro" id="IPR002792">
    <property type="entry name" value="TRAM_dom"/>
</dbReference>
<dbReference type="InterPro" id="IPR030391">
    <property type="entry name" value="MeTrfase_TrmA_CS"/>
</dbReference>
<evidence type="ECO:0000256" key="5">
    <source>
        <dbReference type="PROSITE-ProRule" id="PRU10015"/>
    </source>
</evidence>
<feature type="binding site" evidence="4">
    <location>
        <position position="323"/>
    </location>
    <ligand>
        <name>S-adenosyl-L-methionine</name>
        <dbReference type="ChEBI" id="CHEBI:59789"/>
    </ligand>
</feature>
<evidence type="ECO:0000259" key="6">
    <source>
        <dbReference type="PROSITE" id="PS50926"/>
    </source>
</evidence>
<name>A0A090W4D2_9FLAO</name>
<protein>
    <submittedName>
        <fullName evidence="8">RNA methyltransferase</fullName>
    </submittedName>
</protein>
<dbReference type="Proteomes" id="UP000029641">
    <property type="component" value="Unassembled WGS sequence"/>
</dbReference>
<feature type="active site" evidence="5">
    <location>
        <position position="449"/>
    </location>
</feature>
<feature type="active site" description="Nucleophile" evidence="4">
    <location>
        <position position="449"/>
    </location>
</feature>
<dbReference type="STRING" id="504487.JCM19538_756"/>
<dbReference type="PROSITE" id="PS01231">
    <property type="entry name" value="TRMA_2"/>
    <property type="match status" value="1"/>
</dbReference>
<keyword evidence="1 4" id="KW-0489">Methyltransferase</keyword>
<dbReference type="Pfam" id="PF01938">
    <property type="entry name" value="TRAM"/>
    <property type="match status" value="1"/>
</dbReference>
<dbReference type="InterPro" id="IPR010280">
    <property type="entry name" value="U5_MeTrfase_fam"/>
</dbReference>
<dbReference type="PROSITE" id="PS01230">
    <property type="entry name" value="TRMA_1"/>
    <property type="match status" value="1"/>
</dbReference>
<dbReference type="AlphaFoldDB" id="A0A090W4D2"/>
<evidence type="ECO:0000313" key="7">
    <source>
        <dbReference type="EMBL" id="GAL67278.1"/>
    </source>
</evidence>
<sequence>MNFAKDNLNNTHFISGYCYFCSMSRKKRNLVFENLEVIDAGAKGKTVAKAPDGKVVFLPNAVPGDVVDVKTFKKRKAYYEGKAIVFHKLSDKRVEPPCKYFGTCGGCKWQDMGYEHQLYFKQKEVVNNLTRIGHIDLPEVTPILGSKQQYFYRNKMEFSFSDSRWLTQNEIQSDKDLGDKNALGFHIPGMWDKILDIDKCHLQEDPSNAIRNAVKQFAVANSLEFFNTRNQKGFLRTMMIRTSSTGDIMVLVQFFKEDAKKRELLLDFISEEFPEITSLQYVINGKGNDTIYDQDVICYKGQDHIFEEMEGLKFKINAKSFYQTNSEQAYELYKITRDFARLTGNELVYDLYTGTGTIAQFIAKKAKKVVGVESVPDAIEAAKENAQLNNINNVEFFVGDMKQVFNDDFISTHGQPDVIITDPPRDGMHKDVVAQLLNIGAEKIVYVSCNSATQARDLALMDAMYKVTKVQPVDMFPQTFHVENVVLLEKR</sequence>
<dbReference type="InterPro" id="IPR029063">
    <property type="entry name" value="SAM-dependent_MTases_sf"/>
</dbReference>
<dbReference type="InterPro" id="IPR030390">
    <property type="entry name" value="MeTrfase_TrmA_AS"/>
</dbReference>
<feature type="binding site" evidence="4">
    <location>
        <position position="352"/>
    </location>
    <ligand>
        <name>S-adenosyl-L-methionine</name>
        <dbReference type="ChEBI" id="CHEBI:59789"/>
    </ligand>
</feature>
<dbReference type="EMBL" id="BBNS01000009">
    <property type="protein sequence ID" value="GAL71058.1"/>
    <property type="molecule type" value="Genomic_DNA"/>
</dbReference>
<dbReference type="PROSITE" id="PS51687">
    <property type="entry name" value="SAM_MT_RNA_M5U"/>
    <property type="match status" value="1"/>
</dbReference>
<evidence type="ECO:0000313" key="10">
    <source>
        <dbReference type="Proteomes" id="UP000029646"/>
    </source>
</evidence>
<gene>
    <name evidence="7" type="ORF">JCM19301_2630</name>
    <name evidence="8" type="ORF">JCM19302_3013</name>
</gene>
<proteinExistence type="inferred from homology"/>
<dbReference type="Gene3D" id="3.40.50.150">
    <property type="entry name" value="Vaccinia Virus protein VP39"/>
    <property type="match status" value="1"/>
</dbReference>
<dbReference type="CDD" id="cd02440">
    <property type="entry name" value="AdoMet_MTases"/>
    <property type="match status" value="1"/>
</dbReference>
<comment type="caution">
    <text evidence="8">The sequence shown here is derived from an EMBL/GenBank/DDBJ whole genome shotgun (WGS) entry which is preliminary data.</text>
</comment>
<accession>A0A090W4D2</accession>
<evidence type="ECO:0000256" key="1">
    <source>
        <dbReference type="ARBA" id="ARBA00022603"/>
    </source>
</evidence>
<evidence type="ECO:0000256" key="2">
    <source>
        <dbReference type="ARBA" id="ARBA00022679"/>
    </source>
</evidence>
<comment type="similarity">
    <text evidence="4">Belongs to the class I-like SAM-binding methyltransferase superfamily. RNA M5U methyltransferase family.</text>
</comment>
<evidence type="ECO:0000256" key="3">
    <source>
        <dbReference type="ARBA" id="ARBA00022691"/>
    </source>
</evidence>
<reference evidence="9 10" key="1">
    <citation type="journal article" date="2014" name="Genome Announc.">
        <title>Draft Genome Sequence of Marine Flavobacterium Jejuia pallidilutea Strain 11shimoA1 and Pigmentation Mutants.</title>
        <authorList>
            <person name="Takatani N."/>
            <person name="Nakanishi M."/>
            <person name="Meirelles P."/>
            <person name="Mino S."/>
            <person name="Suda W."/>
            <person name="Oshima K."/>
            <person name="Hattori M."/>
            <person name="Ohkuma M."/>
            <person name="Hosokawa M."/>
            <person name="Miyashita K."/>
            <person name="Thompson F.L."/>
            <person name="Niwa A."/>
            <person name="Sawabe T."/>
            <person name="Sawabe T."/>
        </authorList>
    </citation>
    <scope>NUCLEOTIDE SEQUENCE [LARGE SCALE GENOMIC DNA]</scope>
    <source>
        <strain evidence="7 9">JCM 19301</strain>
        <strain evidence="8">JCM 19302</strain>
        <strain evidence="10">JCM19302</strain>
    </source>
</reference>
<feature type="binding site" evidence="4">
    <location>
        <position position="422"/>
    </location>
    <ligand>
        <name>S-adenosyl-L-methionine</name>
        <dbReference type="ChEBI" id="CHEBI:59789"/>
    </ligand>
</feature>
<feature type="binding site" evidence="4">
    <location>
        <position position="373"/>
    </location>
    <ligand>
        <name>S-adenosyl-L-methionine</name>
        <dbReference type="ChEBI" id="CHEBI:59789"/>
    </ligand>
</feature>
<dbReference type="Pfam" id="PF05958">
    <property type="entry name" value="tRNA_U5-meth_tr"/>
    <property type="match status" value="1"/>
</dbReference>
<dbReference type="GO" id="GO:0070475">
    <property type="term" value="P:rRNA base methylation"/>
    <property type="evidence" value="ECO:0007669"/>
    <property type="project" value="TreeGrafter"/>
</dbReference>
<evidence type="ECO:0000313" key="9">
    <source>
        <dbReference type="Proteomes" id="UP000029641"/>
    </source>
</evidence>
<dbReference type="PANTHER" id="PTHR11061:SF30">
    <property type="entry name" value="TRNA (URACIL(54)-C(5))-METHYLTRANSFERASE"/>
    <property type="match status" value="1"/>
</dbReference>
<evidence type="ECO:0000313" key="8">
    <source>
        <dbReference type="EMBL" id="GAL71058.1"/>
    </source>
</evidence>
<dbReference type="Gene3D" id="2.40.50.1070">
    <property type="match status" value="1"/>
</dbReference>
<dbReference type="GO" id="GO:0070041">
    <property type="term" value="F:rRNA (uridine-C5-)-methyltransferase activity"/>
    <property type="evidence" value="ECO:0007669"/>
    <property type="project" value="TreeGrafter"/>
</dbReference>
<feature type="domain" description="TRAM" evidence="6">
    <location>
        <begin position="25"/>
        <end position="85"/>
    </location>
</feature>
<dbReference type="Proteomes" id="UP000029646">
    <property type="component" value="Unassembled WGS sequence"/>
</dbReference>
<organism evidence="8 10">
    <name type="scientific">Jejuia pallidilutea</name>
    <dbReference type="NCBI Taxonomy" id="504487"/>
    <lineage>
        <taxon>Bacteria</taxon>
        <taxon>Pseudomonadati</taxon>
        <taxon>Bacteroidota</taxon>
        <taxon>Flavobacteriia</taxon>
        <taxon>Flavobacteriales</taxon>
        <taxon>Flavobacteriaceae</taxon>
        <taxon>Jejuia</taxon>
    </lineage>
</organism>
<dbReference type="PANTHER" id="PTHR11061">
    <property type="entry name" value="RNA M5U METHYLTRANSFERASE"/>
    <property type="match status" value="1"/>
</dbReference>
<keyword evidence="3 4" id="KW-0949">S-adenosyl-L-methionine</keyword>